<dbReference type="InterPro" id="IPR052715">
    <property type="entry name" value="RAYT_transposase"/>
</dbReference>
<reference evidence="2" key="1">
    <citation type="submission" date="2023-08" db="EMBL/GenBank/DDBJ databases">
        <title>Comparative genomics and taxonomic characterization of three novel marine species of genus Marivirga.</title>
        <authorList>
            <person name="Muhammad N."/>
            <person name="Kim S.-G."/>
        </authorList>
    </citation>
    <scope>NUCLEOTIDE SEQUENCE [LARGE SCALE GENOMIC DNA]</scope>
    <source>
        <strain evidence="2">ABR2-2</strain>
    </source>
</reference>
<dbReference type="GO" id="GO:0043565">
    <property type="term" value="F:sequence-specific DNA binding"/>
    <property type="evidence" value="ECO:0007669"/>
    <property type="project" value="TreeGrafter"/>
</dbReference>
<name>A0AA51N4M1_9BACT</name>
<dbReference type="InterPro" id="IPR036515">
    <property type="entry name" value="Transposase_17_sf"/>
</dbReference>
<proteinExistence type="predicted"/>
<dbReference type="NCBIfam" id="NF047646">
    <property type="entry name" value="REP_Tyr_transpos"/>
    <property type="match status" value="1"/>
</dbReference>
<dbReference type="Proteomes" id="UP001244443">
    <property type="component" value="Chromosome"/>
</dbReference>
<evidence type="ECO:0000313" key="3">
    <source>
        <dbReference type="Proteomes" id="UP001244443"/>
    </source>
</evidence>
<dbReference type="Gene3D" id="3.30.70.1290">
    <property type="entry name" value="Transposase IS200-like"/>
    <property type="match status" value="1"/>
</dbReference>
<dbReference type="GO" id="GO:0006313">
    <property type="term" value="P:DNA transposition"/>
    <property type="evidence" value="ECO:0007669"/>
    <property type="project" value="InterPro"/>
</dbReference>
<dbReference type="SUPFAM" id="SSF143422">
    <property type="entry name" value="Transposase IS200-like"/>
    <property type="match status" value="1"/>
</dbReference>
<keyword evidence="3" id="KW-1185">Reference proteome</keyword>
<sequence length="181" mass="21503">MSRKYKFLNNEGLYFVSFATVNWIDVFIREIYFNEVIKSLKFCVKEKGMEIFAYCIMTNHLHLIFRALNNNPGELLKSFKQYTSNSLQKLIAENTAESRKEWMLWMMERAAAKNSNFKKRQFWQQHNHPIELWSSEVMDQKLNYIHMNPVKAGFVEEAKDWRYSSAIDYSGGKGLLEISFL</sequence>
<gene>
    <name evidence="2" type="ORF">QYS48_31310</name>
</gene>
<evidence type="ECO:0000313" key="2">
    <source>
        <dbReference type="EMBL" id="WMN06018.1"/>
    </source>
</evidence>
<dbReference type="AlphaFoldDB" id="A0AA51N4M1"/>
<dbReference type="EMBL" id="CP129970">
    <property type="protein sequence ID" value="WMN06018.1"/>
    <property type="molecule type" value="Genomic_DNA"/>
</dbReference>
<dbReference type="SMART" id="SM01321">
    <property type="entry name" value="Y1_Tnp"/>
    <property type="match status" value="1"/>
</dbReference>
<accession>A0AA51N4M1</accession>
<organism evidence="2 3">
    <name type="scientific">Marivirga arenosa</name>
    <dbReference type="NCBI Taxonomy" id="3059076"/>
    <lineage>
        <taxon>Bacteria</taxon>
        <taxon>Pseudomonadati</taxon>
        <taxon>Bacteroidota</taxon>
        <taxon>Cytophagia</taxon>
        <taxon>Cytophagales</taxon>
        <taxon>Marivirgaceae</taxon>
        <taxon>Marivirga</taxon>
    </lineage>
</organism>
<dbReference type="PANTHER" id="PTHR36966">
    <property type="entry name" value="REP-ASSOCIATED TYROSINE TRANSPOSASE"/>
    <property type="match status" value="1"/>
</dbReference>
<dbReference type="InterPro" id="IPR002686">
    <property type="entry name" value="Transposase_17"/>
</dbReference>
<dbReference type="RefSeq" id="WP_308355717.1">
    <property type="nucleotide sequence ID" value="NZ_CP129970.2"/>
</dbReference>
<evidence type="ECO:0000259" key="1">
    <source>
        <dbReference type="SMART" id="SM01321"/>
    </source>
</evidence>
<dbReference type="PANTHER" id="PTHR36966:SF1">
    <property type="entry name" value="REP-ASSOCIATED TYROSINE TRANSPOSASE"/>
    <property type="match status" value="1"/>
</dbReference>
<feature type="domain" description="Transposase IS200-like" evidence="1">
    <location>
        <begin position="9"/>
        <end position="148"/>
    </location>
</feature>
<dbReference type="GO" id="GO:0004803">
    <property type="term" value="F:transposase activity"/>
    <property type="evidence" value="ECO:0007669"/>
    <property type="project" value="InterPro"/>
</dbReference>
<protein>
    <submittedName>
        <fullName evidence="2">Transposase</fullName>
    </submittedName>
</protein>
<dbReference type="Pfam" id="PF01797">
    <property type="entry name" value="Y1_Tnp"/>
    <property type="match status" value="1"/>
</dbReference>